<dbReference type="EMBL" id="PYLP01000016">
    <property type="protein sequence ID" value="PST38245.1"/>
    <property type="molecule type" value="Genomic_DNA"/>
</dbReference>
<evidence type="ECO:0000256" key="3">
    <source>
        <dbReference type="ARBA" id="ARBA00023125"/>
    </source>
</evidence>
<keyword evidence="3" id="KW-0238">DNA-binding</keyword>
<evidence type="ECO:0000256" key="1">
    <source>
        <dbReference type="ARBA" id="ARBA00023015"/>
    </source>
</evidence>
<protein>
    <submittedName>
        <fullName evidence="5">Sigma-70 family RNA polymerase sigma factor</fullName>
    </submittedName>
</protein>
<keyword evidence="1" id="KW-0805">Transcription regulation</keyword>
<keyword evidence="4" id="KW-0804">Transcription</keyword>
<name>A0A2T3FSJ0_9FIRM</name>
<comment type="caution">
    <text evidence="5">The sequence shown here is derived from an EMBL/GenBank/DDBJ whole genome shotgun (WGS) entry which is preliminary data.</text>
</comment>
<keyword evidence="6" id="KW-1185">Reference proteome</keyword>
<reference evidence="6" key="1">
    <citation type="submission" date="2018-03" db="EMBL/GenBank/DDBJ databases">
        <title>Lachnoclostridium SNUG30370 gen.nov., sp.nov., isolated from human faeces.</title>
        <authorList>
            <person name="Seo B."/>
            <person name="Jeon K."/>
            <person name="Ko G."/>
        </authorList>
    </citation>
    <scope>NUCLEOTIDE SEQUENCE [LARGE SCALE GENOMIC DNA]</scope>
    <source>
        <strain evidence="6">SNUG30370</strain>
    </source>
</reference>
<dbReference type="Proteomes" id="UP000241201">
    <property type="component" value="Unassembled WGS sequence"/>
</dbReference>
<organism evidence="5 6">
    <name type="scientific">Faecalibacillus faecis</name>
    <dbReference type="NCBI Taxonomy" id="1982628"/>
    <lineage>
        <taxon>Bacteria</taxon>
        <taxon>Bacillati</taxon>
        <taxon>Bacillota</taxon>
        <taxon>Erysipelotrichia</taxon>
        <taxon>Erysipelotrichales</taxon>
        <taxon>Coprobacillaceae</taxon>
        <taxon>Faecalibacillus</taxon>
    </lineage>
</organism>
<gene>
    <name evidence="5" type="ORF">C7U55_10460</name>
</gene>
<dbReference type="GO" id="GO:0003677">
    <property type="term" value="F:DNA binding"/>
    <property type="evidence" value="ECO:0007669"/>
    <property type="project" value="UniProtKB-KW"/>
</dbReference>
<dbReference type="RefSeq" id="WP_106988520.1">
    <property type="nucleotide sequence ID" value="NZ_PYLP01000016.1"/>
</dbReference>
<evidence type="ECO:0000313" key="5">
    <source>
        <dbReference type="EMBL" id="PST38245.1"/>
    </source>
</evidence>
<accession>A0A2T3FSJ0</accession>
<sequence>MNNIRSPPDYLQPKNTMEEDKMENDYNKNYFWINRDFKGNKHYYFKIKGQYHEVSEEVYKTCYNSFKKEEREKEKRSEFKVSSLDQLDNNNTALVDKIADNNNQYDTFNVNEEVENVMNIINQLSEEDKNLITNLLIKNKTERELSALMGVSQPAIHKRKKRIIENIKNKSKK</sequence>
<evidence type="ECO:0000256" key="2">
    <source>
        <dbReference type="ARBA" id="ARBA00023082"/>
    </source>
</evidence>
<dbReference type="SUPFAM" id="SSF88659">
    <property type="entry name" value="Sigma3 and sigma4 domains of RNA polymerase sigma factors"/>
    <property type="match status" value="1"/>
</dbReference>
<dbReference type="InterPro" id="IPR013324">
    <property type="entry name" value="RNA_pol_sigma_r3/r4-like"/>
</dbReference>
<dbReference type="PANTHER" id="PTHR30385">
    <property type="entry name" value="SIGMA FACTOR F FLAGELLAR"/>
    <property type="match status" value="1"/>
</dbReference>
<evidence type="ECO:0000256" key="4">
    <source>
        <dbReference type="ARBA" id="ARBA00023163"/>
    </source>
</evidence>
<evidence type="ECO:0000313" key="6">
    <source>
        <dbReference type="Proteomes" id="UP000241201"/>
    </source>
</evidence>
<proteinExistence type="predicted"/>
<dbReference type="Gene3D" id="1.20.140.160">
    <property type="match status" value="1"/>
</dbReference>
<dbReference type="GeneID" id="77471512"/>
<dbReference type="AlphaFoldDB" id="A0A2T3FSJ0"/>
<keyword evidence="2" id="KW-0731">Sigma factor</keyword>
<dbReference type="GO" id="GO:0016987">
    <property type="term" value="F:sigma factor activity"/>
    <property type="evidence" value="ECO:0007669"/>
    <property type="project" value="UniProtKB-KW"/>
</dbReference>